<accession>A0ABV8B3N1</accession>
<reference evidence="4" key="1">
    <citation type="journal article" date="2019" name="Int. J. Syst. Evol. Microbiol.">
        <title>The Global Catalogue of Microorganisms (GCM) 10K type strain sequencing project: providing services to taxonomists for standard genome sequencing and annotation.</title>
        <authorList>
            <consortium name="The Broad Institute Genomics Platform"/>
            <consortium name="The Broad Institute Genome Sequencing Center for Infectious Disease"/>
            <person name="Wu L."/>
            <person name="Ma J."/>
        </authorList>
    </citation>
    <scope>NUCLEOTIDE SEQUENCE [LARGE SCALE GENOMIC DNA]</scope>
    <source>
        <strain evidence="4">CCUG 61889</strain>
    </source>
</reference>
<keyword evidence="4" id="KW-1185">Reference proteome</keyword>
<dbReference type="EMBL" id="JBHRZT010000067">
    <property type="protein sequence ID" value="MFC3884923.1"/>
    <property type="molecule type" value="Genomic_DNA"/>
</dbReference>
<sequence length="350" mass="39191">MKFNRLESLNGIDRAPGRFLHHSHQGNRYKLFVPGGYNPNQPAPLVVMLHGCTQDADDFAAGTKMNELAEDQNFFVLYPEQSFTANSNKCWNWFYWSHQERGKGEPAVIAGMVNEVKSHYSIDDNRVFIAGLSAGGAMSVIMAVAYPDLFSAVGVSAGLEYKAARSVWRAYAAMENGGPNPVRQGMLAYEKMGQNAAVMPIIVFHGTNDQTVALKNANQLITQWSITNDLAKNGKVTGWINDQPDETVDGHVPSGRKYKHHKYQNADGKILMEKIVVEGMEHAWSGGSPEGSYTDSQGPDASRIMWEFFMEQTNDATETEQHVSVPQRDSWWKRLCDFFLKMITNSERKN</sequence>
<dbReference type="InterPro" id="IPR050955">
    <property type="entry name" value="Plant_Biomass_Hydrol_Est"/>
</dbReference>
<dbReference type="Pfam" id="PF10503">
    <property type="entry name" value="Esterase_PHB"/>
    <property type="match status" value="1"/>
</dbReference>
<dbReference type="PANTHER" id="PTHR43037">
    <property type="entry name" value="UNNAMED PRODUCT-RELATED"/>
    <property type="match status" value="1"/>
</dbReference>
<organism evidence="3 4">
    <name type="scientific">Bacillus songklensis</name>
    <dbReference type="NCBI Taxonomy" id="1069116"/>
    <lineage>
        <taxon>Bacteria</taxon>
        <taxon>Bacillati</taxon>
        <taxon>Bacillota</taxon>
        <taxon>Bacilli</taxon>
        <taxon>Bacillales</taxon>
        <taxon>Bacillaceae</taxon>
        <taxon>Bacillus</taxon>
    </lineage>
</organism>
<dbReference type="Gene3D" id="3.40.50.1820">
    <property type="entry name" value="alpha/beta hydrolase"/>
    <property type="match status" value="1"/>
</dbReference>
<dbReference type="SUPFAM" id="SSF53474">
    <property type="entry name" value="alpha/beta-Hydrolases"/>
    <property type="match status" value="2"/>
</dbReference>
<evidence type="ECO:0000256" key="2">
    <source>
        <dbReference type="ARBA" id="ARBA00022801"/>
    </source>
</evidence>
<dbReference type="NCBIfam" id="TIGR01840">
    <property type="entry name" value="esterase_phb"/>
    <property type="match status" value="1"/>
</dbReference>
<evidence type="ECO:0000313" key="4">
    <source>
        <dbReference type="Proteomes" id="UP001595752"/>
    </source>
</evidence>
<protein>
    <submittedName>
        <fullName evidence="3">Alpha/beta hydrolase family esterase</fullName>
    </submittedName>
</protein>
<keyword evidence="1" id="KW-0732">Signal</keyword>
<proteinExistence type="predicted"/>
<name>A0ABV8B3N1_9BACI</name>
<keyword evidence="2 3" id="KW-0378">Hydrolase</keyword>
<dbReference type="InterPro" id="IPR029058">
    <property type="entry name" value="AB_hydrolase_fold"/>
</dbReference>
<gene>
    <name evidence="3" type="ORF">ACFOU2_16185</name>
</gene>
<dbReference type="InterPro" id="IPR010126">
    <property type="entry name" value="Esterase_phb"/>
</dbReference>
<comment type="caution">
    <text evidence="3">The sequence shown here is derived from an EMBL/GenBank/DDBJ whole genome shotgun (WGS) entry which is preliminary data.</text>
</comment>
<dbReference type="GO" id="GO:0016787">
    <property type="term" value="F:hydrolase activity"/>
    <property type="evidence" value="ECO:0007669"/>
    <property type="project" value="UniProtKB-KW"/>
</dbReference>
<evidence type="ECO:0000256" key="1">
    <source>
        <dbReference type="ARBA" id="ARBA00022729"/>
    </source>
</evidence>
<evidence type="ECO:0000313" key="3">
    <source>
        <dbReference type="EMBL" id="MFC3884923.1"/>
    </source>
</evidence>
<dbReference type="PANTHER" id="PTHR43037:SF1">
    <property type="entry name" value="BLL1128 PROTEIN"/>
    <property type="match status" value="1"/>
</dbReference>
<dbReference type="Proteomes" id="UP001595752">
    <property type="component" value="Unassembled WGS sequence"/>
</dbReference>